<dbReference type="OrthoDB" id="9765475at2"/>
<dbReference type="Gene3D" id="3.40.50.620">
    <property type="entry name" value="HUPs"/>
    <property type="match status" value="1"/>
</dbReference>
<dbReference type="InterPro" id="IPR014729">
    <property type="entry name" value="Rossmann-like_a/b/a_fold"/>
</dbReference>
<name>A0A1E3WJJ1_9VIBR</name>
<dbReference type="InterPro" id="IPR020022">
    <property type="entry name" value="N-acetyl_sugar_amidoTrfase"/>
</dbReference>
<dbReference type="PATRIC" id="fig|45658.8.peg.179"/>
<protein>
    <submittedName>
        <fullName evidence="1">Uncharacterized protein</fullName>
    </submittedName>
</protein>
<dbReference type="SUPFAM" id="SSF52402">
    <property type="entry name" value="Adenine nucleotide alpha hydrolases-like"/>
    <property type="match status" value="1"/>
</dbReference>
<gene>
    <name evidence="1" type="ORF">VSF3289_00181</name>
</gene>
<evidence type="ECO:0000313" key="2">
    <source>
        <dbReference type="Proteomes" id="UP000095131"/>
    </source>
</evidence>
<proteinExistence type="predicted"/>
<sequence>MGNKICQRCIYDATVPNISFDEEGICNYCRQIEELDDQFPNDSRGEIELQNLVDEMKAAGKGKKYDALIGVSGGCDSSYLMHLMSKKYGLRLLAVHFDNTWNTTIATENIHKMTEKLGIDLFTHVVDAREYDDLLLSHLKAGVKEIDNPTDIGLASTMNIAAEKFGIKYKIDGHSFRTEGSAPMGWVYMDAKYIQSVHKKFGKLPMKTFPNLWLHKQLKWMLFNQIKSVRPLYYLKYDKEAVKAFLQEEYDWIWYGGHHLENRTAAFVHSYFFPKRWNIDFRVVGYSAYCRDGRMTREEALKLMKEEPHIEHGLVDYLKKRLNLSDEDFDDLMTLPKSHYTEYKNYKKTFEKMRPFFYIMAKKGLIPWSFYIKYTLPQEGGNNEF</sequence>
<dbReference type="NCBIfam" id="TIGR03573">
    <property type="entry name" value="WbuX"/>
    <property type="match status" value="1"/>
</dbReference>
<dbReference type="Proteomes" id="UP000095131">
    <property type="component" value="Unassembled WGS sequence"/>
</dbReference>
<evidence type="ECO:0000313" key="1">
    <source>
        <dbReference type="EMBL" id="ODS09943.1"/>
    </source>
</evidence>
<reference evidence="1 2" key="1">
    <citation type="submission" date="2016-08" db="EMBL/GenBank/DDBJ databases">
        <title>Genome sequencing of Vibrio scophthalmi strain FP3289, an isolated from Paralichthys olivaceus.</title>
        <authorList>
            <person name="Han H.-J."/>
        </authorList>
    </citation>
    <scope>NUCLEOTIDE SEQUENCE [LARGE SCALE GENOMIC DNA]</scope>
    <source>
        <strain evidence="1 2">FP3289</strain>
    </source>
</reference>
<organism evidence="1 2">
    <name type="scientific">Vibrio scophthalmi</name>
    <dbReference type="NCBI Taxonomy" id="45658"/>
    <lineage>
        <taxon>Bacteria</taxon>
        <taxon>Pseudomonadati</taxon>
        <taxon>Pseudomonadota</taxon>
        <taxon>Gammaproteobacteria</taxon>
        <taxon>Vibrionales</taxon>
        <taxon>Vibrionaceae</taxon>
        <taxon>Vibrio</taxon>
    </lineage>
</organism>
<accession>A0A1E3WJJ1</accession>
<dbReference type="AlphaFoldDB" id="A0A1E3WJJ1"/>
<dbReference type="EMBL" id="MDCJ01000002">
    <property type="protein sequence ID" value="ODS09943.1"/>
    <property type="molecule type" value="Genomic_DNA"/>
</dbReference>
<comment type="caution">
    <text evidence="1">The sequence shown here is derived from an EMBL/GenBank/DDBJ whole genome shotgun (WGS) entry which is preliminary data.</text>
</comment>